<evidence type="ECO:0008006" key="4">
    <source>
        <dbReference type="Google" id="ProtNLM"/>
    </source>
</evidence>
<dbReference type="AlphaFoldDB" id="A0A8H7HIB2"/>
<accession>A0A8H7HIB2</accession>
<name>A0A8H7HIB2_9AGAM</name>
<reference evidence="2" key="1">
    <citation type="submission" date="2020-09" db="EMBL/GenBank/DDBJ databases">
        <title>Comparative genome analyses of four rice-infecting Rhizoctonia solani isolates reveal extensive enrichment of homogalacturonan modification genes.</title>
        <authorList>
            <person name="Lee D.-Y."/>
            <person name="Jeon J."/>
            <person name="Kim K.-T."/>
            <person name="Cheong K."/>
            <person name="Song H."/>
            <person name="Choi G."/>
            <person name="Ko J."/>
            <person name="Opiyo S.O."/>
            <person name="Zuo S."/>
            <person name="Madhav S."/>
            <person name="Lee Y.-H."/>
            <person name="Wang G.-L."/>
        </authorList>
    </citation>
    <scope>NUCLEOTIDE SEQUENCE</scope>
    <source>
        <strain evidence="2">AG1-IA WGL</strain>
    </source>
</reference>
<gene>
    <name evidence="2" type="ORF">RHS03_08748</name>
</gene>
<feature type="non-terminal residue" evidence="2">
    <location>
        <position position="1"/>
    </location>
</feature>
<evidence type="ECO:0000313" key="2">
    <source>
        <dbReference type="EMBL" id="KAF8691607.1"/>
    </source>
</evidence>
<keyword evidence="1" id="KW-1133">Transmembrane helix</keyword>
<proteinExistence type="predicted"/>
<dbReference type="Proteomes" id="UP000602905">
    <property type="component" value="Unassembled WGS sequence"/>
</dbReference>
<evidence type="ECO:0000256" key="1">
    <source>
        <dbReference type="SAM" id="Phobius"/>
    </source>
</evidence>
<feature type="transmembrane region" description="Helical" evidence="1">
    <location>
        <begin position="91"/>
        <end position="113"/>
    </location>
</feature>
<feature type="transmembrane region" description="Helical" evidence="1">
    <location>
        <begin position="52"/>
        <end position="70"/>
    </location>
</feature>
<keyword evidence="1" id="KW-0812">Transmembrane</keyword>
<protein>
    <recommendedName>
        <fullName evidence="4">Transmembrane protein</fullName>
    </recommendedName>
</protein>
<evidence type="ECO:0000313" key="3">
    <source>
        <dbReference type="Proteomes" id="UP000602905"/>
    </source>
</evidence>
<keyword evidence="1" id="KW-0472">Membrane</keyword>
<dbReference type="OrthoDB" id="3208378at2759"/>
<sequence>MLYVVYYISDNHFNVSEHTALKRNAGGFQLPFTPTQSDVITILSSLIVVQKWALAAWMVPLCWRVAILLMERHGLRRQDLKGLIKHRLLTPHTYFMNVPTFIIGTLLLAGLAANLASPILTGSISWTQRNITIDSVPRALEFREATTQIQSSNHPTRYFDDAQANGAWIVQKAAGLAAMAWRREAEEGIYKRISGWFEPIATDSVIESITLPYFKVESINWVVDSKDIPSRHQLEGGFYPLTDSFEDGPCEVTDFTIGTAVLSRNYSNPTTWRNDSMVPEIITGKRLLVLWLGLGEYKCTMGLPSNASIITLGSGSSRSLHYAYAWVTFTAAATKCERYQCIVSSPWVIQSSNASPIIPEEHLFTFQAFHLVPAVTAMLVRQNSTIPFVWDDVDTYVEQLLIRSYSAAWSALMDYWAWSPANLSYRTPVPSLVAHVNEPRVYSWLGIQLSITFLSIIFIILQSWLSVIPLIGDTSLTSFYLDTTSLPESKSVNPLINGALVVQEDGDRLKIRVD</sequence>
<comment type="caution">
    <text evidence="2">The sequence shown here is derived from an EMBL/GenBank/DDBJ whole genome shotgun (WGS) entry which is preliminary data.</text>
</comment>
<organism evidence="2 3">
    <name type="scientific">Rhizoctonia solani</name>
    <dbReference type="NCBI Taxonomy" id="456999"/>
    <lineage>
        <taxon>Eukaryota</taxon>
        <taxon>Fungi</taxon>
        <taxon>Dikarya</taxon>
        <taxon>Basidiomycota</taxon>
        <taxon>Agaricomycotina</taxon>
        <taxon>Agaricomycetes</taxon>
        <taxon>Cantharellales</taxon>
        <taxon>Ceratobasidiaceae</taxon>
        <taxon>Rhizoctonia</taxon>
    </lineage>
</organism>
<dbReference type="EMBL" id="JACYCD010000560">
    <property type="protein sequence ID" value="KAF8691607.1"/>
    <property type="molecule type" value="Genomic_DNA"/>
</dbReference>
<feature type="transmembrane region" description="Helical" evidence="1">
    <location>
        <begin position="441"/>
        <end position="461"/>
    </location>
</feature>